<keyword evidence="15" id="KW-0472">Membrane</keyword>
<evidence type="ECO:0000256" key="10">
    <source>
        <dbReference type="ARBA" id="ARBA00022964"/>
    </source>
</evidence>
<evidence type="ECO:0000256" key="4">
    <source>
        <dbReference type="ARBA" id="ARBA00022692"/>
    </source>
</evidence>
<reference evidence="24" key="2">
    <citation type="submission" date="2025-09" db="UniProtKB">
        <authorList>
            <consortium name="Ensembl"/>
        </authorList>
    </citation>
    <scope>IDENTIFICATION</scope>
</reference>
<evidence type="ECO:0000256" key="20">
    <source>
        <dbReference type="ARBA" id="ARBA00068588"/>
    </source>
</evidence>
<dbReference type="Pfam" id="PF13640">
    <property type="entry name" value="2OG-FeII_Oxy_3"/>
    <property type="match status" value="1"/>
</dbReference>
<sequence length="586" mass="65119">MRHLFWEFLSRPRSGWGCGTALRCVGGHCTAPTPRFSSQAPERGRGGGNRPGDGCQRCARGLFEINCDFLTSAVSWLFLAAGWGGAGGARVAVSLSPPRGDAAPAGRCRGDAGPGGPRRWRRRRRRRGAPAPGRGGPPAARLLPPLLSRLMVFAHLYVLNVLGCCSSCTSAPASPAGRPPPHSRRRRRPPAPPALEGIKVGHTQRVELVPGRAHAVRTLSLKPLLFEIPDFLTEEECKLIVHLAKLKGLQKSQILPTEDYEEAMEMIEISQMDIFNLLDHNQDGQLQLKEVLTHTRLGNGRWMTPENIREMYTAVKADPDGNGVLSLEEFKQLNIRDFHKYMGSQKVKMSDLVRNSQHTWLYQGEGAHQVMRAIRQRVMRLTRLPPEIVEHSEPLQVVRYDQGGHYHAHMDSGPVFPETACSHTKLVANESAPFETSCRYVTVLFYLNNVTGGGETVFPIADNRTYEEMSLIQNDIDLRDTRKNCDKGNLRVKPQQGTAVFWYNYLSDGEGWVGELDDFALHGGCLVTQGTKWIANNWINVDPNRRRQQQFQQEMERFAGAEGGAGAGAPGEWTVDKAYSGVHLEL</sequence>
<organism evidence="24 25">
    <name type="scientific">Malurus cyaneus samueli</name>
    <dbReference type="NCBI Taxonomy" id="2593467"/>
    <lineage>
        <taxon>Eukaryota</taxon>
        <taxon>Metazoa</taxon>
        <taxon>Chordata</taxon>
        <taxon>Craniata</taxon>
        <taxon>Vertebrata</taxon>
        <taxon>Euteleostomi</taxon>
        <taxon>Archelosauria</taxon>
        <taxon>Archosauria</taxon>
        <taxon>Dinosauria</taxon>
        <taxon>Saurischia</taxon>
        <taxon>Theropoda</taxon>
        <taxon>Coelurosauria</taxon>
        <taxon>Aves</taxon>
        <taxon>Neognathae</taxon>
        <taxon>Neoaves</taxon>
        <taxon>Telluraves</taxon>
        <taxon>Australaves</taxon>
        <taxon>Passeriformes</taxon>
        <taxon>Meliphagoidea</taxon>
        <taxon>Maluridae</taxon>
        <taxon>Malurus</taxon>
    </lineage>
</organism>
<protein>
    <recommendedName>
        <fullName evidence="20">Transmembrane prolyl 4-hydroxylase</fullName>
        <ecNumber evidence="17">1.14.11.29</ecNumber>
    </recommendedName>
    <alternativeName>
        <fullName evidence="21">Hypoxia-inducible factor prolyl hydroxylase 4</fullName>
    </alternativeName>
</protein>
<evidence type="ECO:0000256" key="6">
    <source>
        <dbReference type="ARBA" id="ARBA00022737"/>
    </source>
</evidence>
<dbReference type="PANTHER" id="PTHR10869">
    <property type="entry name" value="PROLYL 4-HYDROXYLASE ALPHA SUBUNIT"/>
    <property type="match status" value="1"/>
</dbReference>
<dbReference type="PROSITE" id="PS51471">
    <property type="entry name" value="FE2OG_OXY"/>
    <property type="match status" value="1"/>
</dbReference>
<dbReference type="FunFam" id="2.60.120.620:FF:000008">
    <property type="entry name" value="transmembrane prolyl 4-hydroxylase"/>
    <property type="match status" value="1"/>
</dbReference>
<evidence type="ECO:0000256" key="21">
    <source>
        <dbReference type="ARBA" id="ARBA00077065"/>
    </source>
</evidence>
<evidence type="ECO:0000256" key="19">
    <source>
        <dbReference type="ARBA" id="ARBA00056324"/>
    </source>
</evidence>
<dbReference type="InterPro" id="IPR045054">
    <property type="entry name" value="P4HA-like"/>
</dbReference>
<evidence type="ECO:0000256" key="7">
    <source>
        <dbReference type="ARBA" id="ARBA00022824"/>
    </source>
</evidence>
<dbReference type="Ensembl" id="ENSMCST00000008097.1">
    <property type="protein sequence ID" value="ENSMCSP00000007905.1"/>
    <property type="gene ID" value="ENSMCSG00000005645.1"/>
</dbReference>
<evidence type="ECO:0000256" key="2">
    <source>
        <dbReference type="ARBA" id="ARBA00004648"/>
    </source>
</evidence>
<dbReference type="GO" id="GO:0160082">
    <property type="term" value="F:hypoxia-inducible factor-proline dioxygenase activity"/>
    <property type="evidence" value="ECO:0007669"/>
    <property type="project" value="UniProtKB-EC"/>
</dbReference>
<feature type="compositionally biased region" description="Basic residues" evidence="22">
    <location>
        <begin position="118"/>
        <end position="128"/>
    </location>
</feature>
<keyword evidence="25" id="KW-1185">Reference proteome</keyword>
<dbReference type="GO" id="GO:0005789">
    <property type="term" value="C:endoplasmic reticulum membrane"/>
    <property type="evidence" value="ECO:0007669"/>
    <property type="project" value="UniProtKB-SubCell"/>
</dbReference>
<dbReference type="GO" id="GO:0005506">
    <property type="term" value="F:iron ion binding"/>
    <property type="evidence" value="ECO:0007669"/>
    <property type="project" value="InterPro"/>
</dbReference>
<keyword evidence="13" id="KW-0560">Oxidoreductase</keyword>
<feature type="domain" description="Fe2OG dioxygenase" evidence="23">
    <location>
        <begin position="391"/>
        <end position="541"/>
    </location>
</feature>
<dbReference type="InterPro" id="IPR006620">
    <property type="entry name" value="Pro_4_hyd_alph"/>
</dbReference>
<keyword evidence="11" id="KW-0735">Signal-anchor</keyword>
<keyword evidence="4" id="KW-0812">Transmembrane</keyword>
<keyword evidence="9" id="KW-0847">Vitamin C</keyword>
<evidence type="ECO:0000313" key="25">
    <source>
        <dbReference type="Proteomes" id="UP000694560"/>
    </source>
</evidence>
<dbReference type="Proteomes" id="UP000694560">
    <property type="component" value="Unplaced"/>
</dbReference>
<dbReference type="InterPro" id="IPR011992">
    <property type="entry name" value="EF-hand-dom_pair"/>
</dbReference>
<dbReference type="Pfam" id="PF13499">
    <property type="entry name" value="EF-hand_7"/>
    <property type="match status" value="1"/>
</dbReference>
<comment type="subunit">
    <text evidence="3">Homodimer.</text>
</comment>
<dbReference type="EC" id="1.14.11.29" evidence="17"/>
<dbReference type="FunFam" id="1.10.238.10:FF:000141">
    <property type="entry name" value="transmembrane prolyl 4-hydroxylase"/>
    <property type="match status" value="1"/>
</dbReference>
<comment type="subcellular location">
    <subcellularLocation>
        <location evidence="2">Endoplasmic reticulum membrane</location>
        <topology evidence="2">Single-pass type II membrane protein</topology>
    </subcellularLocation>
</comment>
<evidence type="ECO:0000256" key="8">
    <source>
        <dbReference type="ARBA" id="ARBA00022837"/>
    </source>
</evidence>
<dbReference type="PROSITE" id="PS00018">
    <property type="entry name" value="EF_HAND_1"/>
    <property type="match status" value="2"/>
</dbReference>
<keyword evidence="10" id="KW-0223">Dioxygenase</keyword>
<evidence type="ECO:0000256" key="16">
    <source>
        <dbReference type="ARBA" id="ARBA00023180"/>
    </source>
</evidence>
<keyword evidence="16" id="KW-0325">Glycoprotein</keyword>
<dbReference type="PANTHER" id="PTHR10869:SF246">
    <property type="entry name" value="TRANSMEMBRANE PROLYL 4-HYDROXYLASE"/>
    <property type="match status" value="1"/>
</dbReference>
<feature type="region of interest" description="Disordered" evidence="22">
    <location>
        <begin position="171"/>
        <end position="196"/>
    </location>
</feature>
<dbReference type="SMART" id="SM00702">
    <property type="entry name" value="P4Hc"/>
    <property type="match status" value="1"/>
</dbReference>
<keyword evidence="6" id="KW-0677">Repeat</keyword>
<dbReference type="InterPro" id="IPR044862">
    <property type="entry name" value="Pro_4_hyd_alph_FE2OG_OXY"/>
</dbReference>
<keyword evidence="5" id="KW-0479">Metal-binding</keyword>
<keyword evidence="8" id="KW-0106">Calcium</keyword>
<dbReference type="OrthoDB" id="420380at2759"/>
<proteinExistence type="predicted"/>
<evidence type="ECO:0000256" key="17">
    <source>
        <dbReference type="ARBA" id="ARBA00039004"/>
    </source>
</evidence>
<dbReference type="GO" id="GO:0004656">
    <property type="term" value="F:procollagen-proline 4-dioxygenase activity"/>
    <property type="evidence" value="ECO:0007669"/>
    <property type="project" value="TreeGrafter"/>
</dbReference>
<comment type="function">
    <text evidence="19">Catalyzes the post-translational formation of 4-hydroxyproline in hypoxia-inducible factor (HIF) alpha proteins. Hydroxylates HIF1A at 'Pro-402' and 'Pro-564'. May function as a cellular oxygen sensor and, under normoxic conditions, may target HIF through the hydroxylation for proteasomal degradation via the von Hippel-Lindau ubiquitination complex.</text>
</comment>
<dbReference type="AlphaFoldDB" id="A0A8C5TI81"/>
<accession>A0A8C5TI81</accession>
<evidence type="ECO:0000256" key="18">
    <source>
        <dbReference type="ARBA" id="ARBA00049134"/>
    </source>
</evidence>
<evidence type="ECO:0000256" key="9">
    <source>
        <dbReference type="ARBA" id="ARBA00022896"/>
    </source>
</evidence>
<dbReference type="SUPFAM" id="SSF47473">
    <property type="entry name" value="EF-hand"/>
    <property type="match status" value="1"/>
</dbReference>
<evidence type="ECO:0000256" key="12">
    <source>
        <dbReference type="ARBA" id="ARBA00022989"/>
    </source>
</evidence>
<keyword evidence="12" id="KW-1133">Transmembrane helix</keyword>
<keyword evidence="7" id="KW-0256">Endoplasmic reticulum</keyword>
<evidence type="ECO:0000256" key="11">
    <source>
        <dbReference type="ARBA" id="ARBA00022968"/>
    </source>
</evidence>
<evidence type="ECO:0000259" key="23">
    <source>
        <dbReference type="PROSITE" id="PS51471"/>
    </source>
</evidence>
<evidence type="ECO:0000313" key="24">
    <source>
        <dbReference type="Ensembl" id="ENSMCSP00000007905.1"/>
    </source>
</evidence>
<evidence type="ECO:0000256" key="14">
    <source>
        <dbReference type="ARBA" id="ARBA00023004"/>
    </source>
</evidence>
<reference evidence="24" key="1">
    <citation type="submission" date="2025-08" db="UniProtKB">
        <authorList>
            <consortium name="Ensembl"/>
        </authorList>
    </citation>
    <scope>IDENTIFICATION</scope>
</reference>
<dbReference type="GO" id="GO:0005509">
    <property type="term" value="F:calcium ion binding"/>
    <property type="evidence" value="ECO:0007669"/>
    <property type="project" value="InterPro"/>
</dbReference>
<feature type="compositionally biased region" description="Low complexity" evidence="22">
    <location>
        <begin position="129"/>
        <end position="140"/>
    </location>
</feature>
<evidence type="ECO:0000256" key="15">
    <source>
        <dbReference type="ARBA" id="ARBA00023136"/>
    </source>
</evidence>
<feature type="region of interest" description="Disordered" evidence="22">
    <location>
        <begin position="99"/>
        <end position="140"/>
    </location>
</feature>
<dbReference type="InterPro" id="IPR018247">
    <property type="entry name" value="EF_Hand_1_Ca_BS"/>
</dbReference>
<dbReference type="InterPro" id="IPR005123">
    <property type="entry name" value="Oxoglu/Fe-dep_dioxygenase_dom"/>
</dbReference>
<evidence type="ECO:0000256" key="5">
    <source>
        <dbReference type="ARBA" id="ARBA00022723"/>
    </source>
</evidence>
<evidence type="ECO:0000256" key="13">
    <source>
        <dbReference type="ARBA" id="ARBA00023002"/>
    </source>
</evidence>
<dbReference type="GO" id="GO:0031418">
    <property type="term" value="F:L-ascorbic acid binding"/>
    <property type="evidence" value="ECO:0007669"/>
    <property type="project" value="UniProtKB-KW"/>
</dbReference>
<comment type="cofactor">
    <cofactor evidence="1">
        <name>L-ascorbate</name>
        <dbReference type="ChEBI" id="CHEBI:38290"/>
    </cofactor>
</comment>
<evidence type="ECO:0000256" key="1">
    <source>
        <dbReference type="ARBA" id="ARBA00001961"/>
    </source>
</evidence>
<keyword evidence="14" id="KW-0408">Iron</keyword>
<name>A0A8C5TI81_9PASS</name>
<dbReference type="Gene3D" id="1.10.238.10">
    <property type="entry name" value="EF-hand"/>
    <property type="match status" value="1"/>
</dbReference>
<comment type="catalytic activity">
    <reaction evidence="18">
        <text>L-prolyl-[hypoxia-inducible factor alpha subunit] + 2-oxoglutarate + O2 = trans-4-hydroxy-L-prolyl-[hypoxia-inducible factor alpha subunit] + succinate + CO2</text>
        <dbReference type="Rhea" id="RHEA:48400"/>
        <dbReference type="Rhea" id="RHEA-COMP:12093"/>
        <dbReference type="Rhea" id="RHEA-COMP:12094"/>
        <dbReference type="ChEBI" id="CHEBI:15379"/>
        <dbReference type="ChEBI" id="CHEBI:16526"/>
        <dbReference type="ChEBI" id="CHEBI:16810"/>
        <dbReference type="ChEBI" id="CHEBI:30031"/>
        <dbReference type="ChEBI" id="CHEBI:50342"/>
        <dbReference type="ChEBI" id="CHEBI:61965"/>
        <dbReference type="EC" id="1.14.11.29"/>
    </reaction>
</comment>
<dbReference type="Gene3D" id="2.60.120.620">
    <property type="entry name" value="q2cbj1_9rhob like domain"/>
    <property type="match status" value="1"/>
</dbReference>
<evidence type="ECO:0000256" key="3">
    <source>
        <dbReference type="ARBA" id="ARBA00011738"/>
    </source>
</evidence>
<evidence type="ECO:0000256" key="22">
    <source>
        <dbReference type="SAM" id="MobiDB-lite"/>
    </source>
</evidence>
<dbReference type="InterPro" id="IPR002048">
    <property type="entry name" value="EF_hand_dom"/>
</dbReference>